<dbReference type="PANTHER" id="PTHR11439:SF498">
    <property type="entry name" value="DNAK FAMILY PROTEIN"/>
    <property type="match status" value="1"/>
</dbReference>
<dbReference type="Proteomes" id="UP000619265">
    <property type="component" value="Unassembled WGS sequence"/>
</dbReference>
<dbReference type="Gramene" id="Jr07_09590_p1">
    <property type="protein sequence ID" value="cds.Jr07_09590_p1"/>
    <property type="gene ID" value="Jr07_09590"/>
</dbReference>
<dbReference type="PANTHER" id="PTHR11439">
    <property type="entry name" value="GAG-POL-RELATED RETROTRANSPOSON"/>
    <property type="match status" value="1"/>
</dbReference>
<dbReference type="CDD" id="cd09272">
    <property type="entry name" value="RNase_HI_RT_Ty1"/>
    <property type="match status" value="1"/>
</dbReference>
<proteinExistence type="predicted"/>
<reference evidence="2" key="1">
    <citation type="submission" date="2015-10" db="EMBL/GenBank/DDBJ databases">
        <authorList>
            <person name="Martinez-Garcia P.J."/>
            <person name="Crepeau M.W."/>
            <person name="Puiu D."/>
            <person name="Gonzalez-Ibeas D."/>
            <person name="Whalen J."/>
            <person name="Stevens K."/>
            <person name="Paul R."/>
            <person name="Butterfield T."/>
            <person name="Britton M."/>
            <person name="Reagan R."/>
            <person name="Chakraborty S."/>
            <person name="Walawage S.L."/>
            <person name="Vasquez-Gross H.A."/>
            <person name="Cardeno C."/>
            <person name="Famula R."/>
            <person name="Pratt K."/>
            <person name="Kuruganti S."/>
            <person name="Aradhya M.K."/>
            <person name="Leslie C.A."/>
            <person name="Dandekar A.M."/>
            <person name="Salzberg S.L."/>
            <person name="Wegrzyn J.L."/>
            <person name="Langley C.H."/>
            <person name="Neale D.B."/>
        </authorList>
    </citation>
    <scope>NUCLEOTIDE SEQUENCE</scope>
    <source>
        <tissue evidence="2">Leaves</tissue>
    </source>
</reference>
<evidence type="ECO:0000313" key="3">
    <source>
        <dbReference type="Proteomes" id="UP000619265"/>
    </source>
</evidence>
<dbReference type="InterPro" id="IPR043502">
    <property type="entry name" value="DNA/RNA_pol_sf"/>
</dbReference>
<protein>
    <recommendedName>
        <fullName evidence="1">Reverse transcriptase Ty1/copia-type domain-containing protein</fullName>
    </recommendedName>
</protein>
<dbReference type="InterPro" id="IPR013103">
    <property type="entry name" value="RVT_2"/>
</dbReference>
<dbReference type="SUPFAM" id="SSF56672">
    <property type="entry name" value="DNA/RNA polymerases"/>
    <property type="match status" value="1"/>
</dbReference>
<accession>A0A833XDW1</accession>
<dbReference type="EMBL" id="LIHL02000007">
    <property type="protein sequence ID" value="KAF5464564.1"/>
    <property type="molecule type" value="Genomic_DNA"/>
</dbReference>
<name>A0A833XDW1_JUGRE</name>
<sequence>MSTELQALEANSTWTLDHLPPGKKLIGCKWVFKTKLKADGSIERYKARLVAKGYTQVEGLDYHETFAPVAKMTTVRCLLAIAAKKNWIIHQLDVNNAFLHGDLDEEVYMIPPPGYCTQGETRVCRLRKSLYGLKQASRNWFFKLTTVLLDAGFRQSQADHSLFTLITHTSITIVLVYVDDILVAGNDLPQIEFFKNHLFTHFKTKDLGSLKFFLGLEVARSSAGIFLNQRKYALDILSDSGQLGARTASFPMEQHLKLSNEDGPLLPDPSIYRRLVGRLIYLTITRPDIVYAVNILSQFMHAPRIPHMTAATRVLRYIKGSPGQGIFFSSSSTTQVTAYTDSDWASCPTTRRSTTCYFIQLGTSPISWRTKKQTTVARSSAEAEYRAMAVTTCELTWL</sequence>
<feature type="domain" description="Reverse transcriptase Ty1/copia-type" evidence="1">
    <location>
        <begin position="11"/>
        <end position="253"/>
    </location>
</feature>
<gene>
    <name evidence="2" type="ORF">F2P56_014635</name>
</gene>
<reference evidence="2" key="2">
    <citation type="submission" date="2020-03" db="EMBL/GenBank/DDBJ databases">
        <title>Walnut 2.0.</title>
        <authorList>
            <person name="Marrano A."/>
            <person name="Britton M."/>
            <person name="Zimin A.V."/>
            <person name="Zaini P.A."/>
            <person name="Workman R."/>
            <person name="Puiu D."/>
            <person name="Bianco L."/>
            <person name="Allen B.J."/>
            <person name="Troggio M."/>
            <person name="Leslie C.A."/>
            <person name="Timp W."/>
            <person name="Dendekar A."/>
            <person name="Salzberg S.L."/>
            <person name="Neale D.B."/>
        </authorList>
    </citation>
    <scope>NUCLEOTIDE SEQUENCE</scope>
    <source>
        <tissue evidence="2">Leaves</tissue>
    </source>
</reference>
<evidence type="ECO:0000259" key="1">
    <source>
        <dbReference type="Pfam" id="PF07727"/>
    </source>
</evidence>
<organism evidence="2 3">
    <name type="scientific">Juglans regia</name>
    <name type="common">English walnut</name>
    <dbReference type="NCBI Taxonomy" id="51240"/>
    <lineage>
        <taxon>Eukaryota</taxon>
        <taxon>Viridiplantae</taxon>
        <taxon>Streptophyta</taxon>
        <taxon>Embryophyta</taxon>
        <taxon>Tracheophyta</taxon>
        <taxon>Spermatophyta</taxon>
        <taxon>Magnoliopsida</taxon>
        <taxon>eudicotyledons</taxon>
        <taxon>Gunneridae</taxon>
        <taxon>Pentapetalae</taxon>
        <taxon>rosids</taxon>
        <taxon>fabids</taxon>
        <taxon>Fagales</taxon>
        <taxon>Juglandaceae</taxon>
        <taxon>Juglans</taxon>
    </lineage>
</organism>
<dbReference type="AlphaFoldDB" id="A0A833XDW1"/>
<comment type="caution">
    <text evidence="2">The sequence shown here is derived from an EMBL/GenBank/DDBJ whole genome shotgun (WGS) entry which is preliminary data.</text>
</comment>
<evidence type="ECO:0000313" key="2">
    <source>
        <dbReference type="EMBL" id="KAF5464564.1"/>
    </source>
</evidence>
<feature type="non-terminal residue" evidence="2">
    <location>
        <position position="398"/>
    </location>
</feature>
<dbReference type="Pfam" id="PF07727">
    <property type="entry name" value="RVT_2"/>
    <property type="match status" value="1"/>
</dbReference>